<feature type="region of interest" description="Disordered" evidence="1">
    <location>
        <begin position="86"/>
        <end position="109"/>
    </location>
</feature>
<keyword evidence="3" id="KW-1185">Reference proteome</keyword>
<feature type="region of interest" description="Disordered" evidence="1">
    <location>
        <begin position="15"/>
        <end position="53"/>
    </location>
</feature>
<evidence type="ECO:0000256" key="1">
    <source>
        <dbReference type="SAM" id="MobiDB-lite"/>
    </source>
</evidence>
<evidence type="ECO:0000313" key="2">
    <source>
        <dbReference type="EMBL" id="EFJ11524.1"/>
    </source>
</evidence>
<dbReference type="EMBL" id="GL377646">
    <property type="protein sequence ID" value="EFJ11524.1"/>
    <property type="molecule type" value="Genomic_DNA"/>
</dbReference>
<reference evidence="2 3" key="1">
    <citation type="journal article" date="2011" name="Science">
        <title>The Selaginella genome identifies genetic changes associated with the evolution of vascular plants.</title>
        <authorList>
            <person name="Banks J.A."/>
            <person name="Nishiyama T."/>
            <person name="Hasebe M."/>
            <person name="Bowman J.L."/>
            <person name="Gribskov M."/>
            <person name="dePamphilis C."/>
            <person name="Albert V.A."/>
            <person name="Aono N."/>
            <person name="Aoyama T."/>
            <person name="Ambrose B.A."/>
            <person name="Ashton N.W."/>
            <person name="Axtell M.J."/>
            <person name="Barker E."/>
            <person name="Barker M.S."/>
            <person name="Bennetzen J.L."/>
            <person name="Bonawitz N.D."/>
            <person name="Chapple C."/>
            <person name="Cheng C."/>
            <person name="Correa L.G."/>
            <person name="Dacre M."/>
            <person name="DeBarry J."/>
            <person name="Dreyer I."/>
            <person name="Elias M."/>
            <person name="Engstrom E.M."/>
            <person name="Estelle M."/>
            <person name="Feng L."/>
            <person name="Finet C."/>
            <person name="Floyd S.K."/>
            <person name="Frommer W.B."/>
            <person name="Fujita T."/>
            <person name="Gramzow L."/>
            <person name="Gutensohn M."/>
            <person name="Harholt J."/>
            <person name="Hattori M."/>
            <person name="Heyl A."/>
            <person name="Hirai T."/>
            <person name="Hiwatashi Y."/>
            <person name="Ishikawa M."/>
            <person name="Iwata M."/>
            <person name="Karol K.G."/>
            <person name="Koehler B."/>
            <person name="Kolukisaoglu U."/>
            <person name="Kubo M."/>
            <person name="Kurata T."/>
            <person name="Lalonde S."/>
            <person name="Li K."/>
            <person name="Li Y."/>
            <person name="Litt A."/>
            <person name="Lyons E."/>
            <person name="Manning G."/>
            <person name="Maruyama T."/>
            <person name="Michael T.P."/>
            <person name="Mikami K."/>
            <person name="Miyazaki S."/>
            <person name="Morinaga S."/>
            <person name="Murata T."/>
            <person name="Mueller-Roeber B."/>
            <person name="Nelson D.R."/>
            <person name="Obara M."/>
            <person name="Oguri Y."/>
            <person name="Olmstead R.G."/>
            <person name="Onodera N."/>
            <person name="Petersen B.L."/>
            <person name="Pils B."/>
            <person name="Prigge M."/>
            <person name="Rensing S.A."/>
            <person name="Riano-Pachon D.M."/>
            <person name="Roberts A.W."/>
            <person name="Sato Y."/>
            <person name="Scheller H.V."/>
            <person name="Schulz B."/>
            <person name="Schulz C."/>
            <person name="Shakirov E.V."/>
            <person name="Shibagaki N."/>
            <person name="Shinohara N."/>
            <person name="Shippen D.E."/>
            <person name="Soerensen I."/>
            <person name="Sotooka R."/>
            <person name="Sugimoto N."/>
            <person name="Sugita M."/>
            <person name="Sumikawa N."/>
            <person name="Tanurdzic M."/>
            <person name="Theissen G."/>
            <person name="Ulvskov P."/>
            <person name="Wakazuki S."/>
            <person name="Weng J.K."/>
            <person name="Willats W.W."/>
            <person name="Wipf D."/>
            <person name="Wolf P.G."/>
            <person name="Yang L."/>
            <person name="Zimmer A.D."/>
            <person name="Zhu Q."/>
            <person name="Mitros T."/>
            <person name="Hellsten U."/>
            <person name="Loque D."/>
            <person name="Otillar R."/>
            <person name="Salamov A."/>
            <person name="Schmutz J."/>
            <person name="Shapiro H."/>
            <person name="Lindquist E."/>
            <person name="Lucas S."/>
            <person name="Rokhsar D."/>
            <person name="Grigoriev I.V."/>
        </authorList>
    </citation>
    <scope>NUCLEOTIDE SEQUENCE [LARGE SCALE GENOMIC DNA]</scope>
</reference>
<dbReference type="KEGG" id="smo:SELMODRAFT_426190"/>
<evidence type="ECO:0000313" key="3">
    <source>
        <dbReference type="Proteomes" id="UP000001514"/>
    </source>
</evidence>
<sequence length="204" mass="22355">MGMRRETPVVALVTTGATATRSAAGHAPSATRDDGVKPMSPMPSLDRKPMKARKRPIPAALELELHRCRRGDDEITLRLVQSEYPLLESSPGNNSRASNQALSEPLKNNSRAWTSTASVTAKNFSVPGSFLKGFLMEFCEQLAGVKENEDASTTAQMGGQFVSRPVIWNVEQEQLIAEELALFPRKRCGNRTLLLSATRILYLA</sequence>
<dbReference type="InParanoid" id="D8SVM4"/>
<feature type="compositionally biased region" description="Polar residues" evidence="1">
    <location>
        <begin position="90"/>
        <end position="109"/>
    </location>
</feature>
<dbReference type="AlphaFoldDB" id="D8SVM4"/>
<organism evidence="3">
    <name type="scientific">Selaginella moellendorffii</name>
    <name type="common">Spikemoss</name>
    <dbReference type="NCBI Taxonomy" id="88036"/>
    <lineage>
        <taxon>Eukaryota</taxon>
        <taxon>Viridiplantae</taxon>
        <taxon>Streptophyta</taxon>
        <taxon>Embryophyta</taxon>
        <taxon>Tracheophyta</taxon>
        <taxon>Lycopodiopsida</taxon>
        <taxon>Selaginellales</taxon>
        <taxon>Selaginellaceae</taxon>
        <taxon>Selaginella</taxon>
    </lineage>
</organism>
<dbReference type="Gramene" id="EFJ11524">
    <property type="protein sequence ID" value="EFJ11524"/>
    <property type="gene ID" value="SELMODRAFT_426190"/>
</dbReference>
<proteinExistence type="predicted"/>
<feature type="compositionally biased region" description="Low complexity" evidence="1">
    <location>
        <begin position="15"/>
        <end position="27"/>
    </location>
</feature>
<gene>
    <name evidence="2" type="ORF">SELMODRAFT_426190</name>
</gene>
<name>D8SVM4_SELML</name>
<dbReference type="Proteomes" id="UP000001514">
    <property type="component" value="Unassembled WGS sequence"/>
</dbReference>
<dbReference type="HOGENOM" id="CLU_1100064_0_0_1"/>
<accession>D8SVM4</accession>
<protein>
    <submittedName>
        <fullName evidence="2">Uncharacterized protein</fullName>
    </submittedName>
</protein>